<dbReference type="InterPro" id="IPR022789">
    <property type="entry name" value="ParD"/>
</dbReference>
<protein>
    <submittedName>
        <fullName evidence="3">Type II toxin-antitoxin system ParD family antitoxin</fullName>
    </submittedName>
</protein>
<dbReference type="AlphaFoldDB" id="A0A5M6HWW9"/>
<dbReference type="NCBIfam" id="TIGR02606">
    <property type="entry name" value="antidote_CC2985"/>
    <property type="match status" value="1"/>
</dbReference>
<reference evidence="3 4" key="1">
    <citation type="submission" date="2019-09" db="EMBL/GenBank/DDBJ databases">
        <title>Draft Whole-Genome sequence of Blastochloris sulfoviridis DSM 729.</title>
        <authorList>
            <person name="Meyer T.E."/>
            <person name="Kyndt J.A."/>
        </authorList>
    </citation>
    <scope>NUCLEOTIDE SEQUENCE [LARGE SCALE GENOMIC DNA]</scope>
    <source>
        <strain evidence="3 4">DSM 729</strain>
    </source>
</reference>
<sequence>MRTMTISLSHQQAERVQQAVESGAYASNSEVVREALRLWAQREEIRALELAKLKHAYDQGMASGPPRPIEPEALLAEFKAKAPKRGESILRKSGHRFCERECDNSKS</sequence>
<organism evidence="3 4">
    <name type="scientific">Blastochloris sulfoviridis</name>
    <dbReference type="NCBI Taxonomy" id="50712"/>
    <lineage>
        <taxon>Bacteria</taxon>
        <taxon>Pseudomonadati</taxon>
        <taxon>Pseudomonadota</taxon>
        <taxon>Alphaproteobacteria</taxon>
        <taxon>Hyphomicrobiales</taxon>
        <taxon>Blastochloridaceae</taxon>
        <taxon>Blastochloris</taxon>
    </lineage>
</organism>
<name>A0A5M6HWW9_9HYPH</name>
<keyword evidence="4" id="KW-1185">Reference proteome</keyword>
<evidence type="ECO:0000256" key="2">
    <source>
        <dbReference type="ARBA" id="ARBA00022649"/>
    </source>
</evidence>
<dbReference type="EMBL" id="VWPL01000017">
    <property type="protein sequence ID" value="KAA5600404.1"/>
    <property type="molecule type" value="Genomic_DNA"/>
</dbReference>
<comment type="similarity">
    <text evidence="1">Belongs to the ParD antitoxin family.</text>
</comment>
<dbReference type="PANTHER" id="PTHR36582">
    <property type="entry name" value="ANTITOXIN PARD"/>
    <property type="match status" value="1"/>
</dbReference>
<dbReference type="SUPFAM" id="SSF47598">
    <property type="entry name" value="Ribbon-helix-helix"/>
    <property type="match status" value="1"/>
</dbReference>
<dbReference type="PANTHER" id="PTHR36582:SF2">
    <property type="entry name" value="ANTITOXIN PARD"/>
    <property type="match status" value="1"/>
</dbReference>
<keyword evidence="2" id="KW-1277">Toxin-antitoxin system</keyword>
<dbReference type="Gene3D" id="6.10.10.120">
    <property type="entry name" value="Antitoxin ParD1-like"/>
    <property type="match status" value="1"/>
</dbReference>
<proteinExistence type="inferred from homology"/>
<accession>A0A5M6HWW9</accession>
<evidence type="ECO:0000256" key="1">
    <source>
        <dbReference type="ARBA" id="ARBA00008580"/>
    </source>
</evidence>
<dbReference type="InterPro" id="IPR038296">
    <property type="entry name" value="ParD_sf"/>
</dbReference>
<dbReference type="OrthoDB" id="9815501at2"/>
<dbReference type="Proteomes" id="UP000323886">
    <property type="component" value="Unassembled WGS sequence"/>
</dbReference>
<evidence type="ECO:0000313" key="3">
    <source>
        <dbReference type="EMBL" id="KAA5600404.1"/>
    </source>
</evidence>
<dbReference type="CDD" id="cd22231">
    <property type="entry name" value="RHH_NikR_HicB-like"/>
    <property type="match status" value="1"/>
</dbReference>
<dbReference type="Pfam" id="PF03693">
    <property type="entry name" value="ParD_antitoxin"/>
    <property type="match status" value="1"/>
</dbReference>
<comment type="caution">
    <text evidence="3">The sequence shown here is derived from an EMBL/GenBank/DDBJ whole genome shotgun (WGS) entry which is preliminary data.</text>
</comment>
<dbReference type="InterPro" id="IPR010985">
    <property type="entry name" value="Ribbon_hlx_hlx"/>
</dbReference>
<dbReference type="GO" id="GO:0006355">
    <property type="term" value="P:regulation of DNA-templated transcription"/>
    <property type="evidence" value="ECO:0007669"/>
    <property type="project" value="InterPro"/>
</dbReference>
<gene>
    <name evidence="3" type="ORF">F1193_10830</name>
</gene>
<evidence type="ECO:0000313" key="4">
    <source>
        <dbReference type="Proteomes" id="UP000323886"/>
    </source>
</evidence>